<dbReference type="Gene3D" id="3.40.50.150">
    <property type="entry name" value="Vaccinia Virus protein VP39"/>
    <property type="match status" value="1"/>
</dbReference>
<dbReference type="GO" id="GO:0005759">
    <property type="term" value="C:mitochondrial matrix"/>
    <property type="evidence" value="ECO:0007669"/>
    <property type="project" value="UniProtKB-SubCell"/>
</dbReference>
<evidence type="ECO:0000256" key="4">
    <source>
        <dbReference type="ARBA" id="ARBA00022679"/>
    </source>
</evidence>
<evidence type="ECO:0000256" key="11">
    <source>
        <dbReference type="HAMAP-Rule" id="MF_03152"/>
    </source>
</evidence>
<dbReference type="Gene3D" id="3.30.300.110">
    <property type="entry name" value="Met-10+ protein-like domains"/>
    <property type="match status" value="1"/>
</dbReference>
<dbReference type="PANTHER" id="PTHR23245:SF36">
    <property type="entry name" value="TRNA (GUANINE(37)-N1)-METHYLTRANSFERASE"/>
    <property type="match status" value="1"/>
</dbReference>
<comment type="similarity">
    <text evidence="1">Belongs to the class I-like SAM-binding methyltransferase superfamily. TRM5/TYW2 family.</text>
</comment>
<dbReference type="AlphaFoldDB" id="A0AA38HR50"/>
<accession>A0AA38HR50</accession>
<dbReference type="InterPro" id="IPR025792">
    <property type="entry name" value="tRNA_Gua_MeTrfase_euk"/>
</dbReference>
<evidence type="ECO:0000259" key="12">
    <source>
        <dbReference type="PROSITE" id="PS51684"/>
    </source>
</evidence>
<evidence type="ECO:0000256" key="10">
    <source>
        <dbReference type="ARBA" id="ARBA00047783"/>
    </source>
</evidence>
<evidence type="ECO:0000256" key="8">
    <source>
        <dbReference type="ARBA" id="ARBA00023242"/>
    </source>
</evidence>
<keyword evidence="14" id="KW-1185">Reference proteome</keyword>
<dbReference type="InterPro" id="IPR030382">
    <property type="entry name" value="MeTrfase_TRM5/TYW2"/>
</dbReference>
<feature type="domain" description="SAM-dependent methyltransferase TRM5/TYW2-type" evidence="12">
    <location>
        <begin position="128"/>
        <end position="396"/>
    </location>
</feature>
<evidence type="ECO:0000256" key="9">
    <source>
        <dbReference type="ARBA" id="ARBA00045951"/>
    </source>
</evidence>
<evidence type="ECO:0000313" key="14">
    <source>
        <dbReference type="Proteomes" id="UP001168821"/>
    </source>
</evidence>
<feature type="binding site" evidence="11">
    <location>
        <begin position="255"/>
        <end position="256"/>
    </location>
    <ligand>
        <name>S-adenosyl-L-methionine</name>
        <dbReference type="ChEBI" id="CHEBI:59789"/>
    </ligand>
</feature>
<comment type="subunit">
    <text evidence="11">Monomer.</text>
</comment>
<dbReference type="PROSITE" id="PS51684">
    <property type="entry name" value="SAM_MT_TRM5_TYW2"/>
    <property type="match status" value="1"/>
</dbReference>
<sequence length="424" mass="48219">MTHNPNLLKPPEHVSGLTTLNKSLFEKTVTLPCLVIKDVKISSVLPHVKKFLLKLDNFKPVRNISENEAHIYLNPDLVTRWSDLSADTPLLTESNLQMQTCTLTYDNFSLESVFRAVLPPQIEGTSSFTKVGHIVHVNLREHLLPYKDLIGQVLYEKVPNCRTVVNKVAIIDNTYRNFNMEVLQGDNDMLTSVKENKCVFEFDFSKVYWNSRLCTEHERIVTMVASGDVVFDVFAGVGPFAVPLAKKKCRVFANDLNPESFKWLNHNLKKNKVASGCCDSYNKDGKDFIMNEVRNLLPGFLNTKKVYILMNLPALAVDFLGCFVGLFDDSELVQEFDAPVVVVYCFAKGENCEQIAKDLLFEKVGWDISDKIIDLFRVRTVSSLKEMMRIRFKLDREILVKSGNQKRKQAPESGDLTAKKCCVF</sequence>
<keyword evidence="3 11" id="KW-0489">Methyltransferase</keyword>
<name>A0AA38HR50_9CUCU</name>
<feature type="binding site" evidence="11">
    <location>
        <begin position="284"/>
        <end position="285"/>
    </location>
    <ligand>
        <name>S-adenosyl-L-methionine</name>
        <dbReference type="ChEBI" id="CHEBI:59789"/>
    </ligand>
</feature>
<comment type="catalytic activity">
    <reaction evidence="10 11">
        <text>guanosine(37) in tRNA + S-adenosyl-L-methionine = N(1)-methylguanosine(37) in tRNA + S-adenosyl-L-homocysteine + H(+)</text>
        <dbReference type="Rhea" id="RHEA:36899"/>
        <dbReference type="Rhea" id="RHEA-COMP:10145"/>
        <dbReference type="Rhea" id="RHEA-COMP:10147"/>
        <dbReference type="ChEBI" id="CHEBI:15378"/>
        <dbReference type="ChEBI" id="CHEBI:57856"/>
        <dbReference type="ChEBI" id="CHEBI:59789"/>
        <dbReference type="ChEBI" id="CHEBI:73542"/>
        <dbReference type="ChEBI" id="CHEBI:74269"/>
        <dbReference type="EC" id="2.1.1.228"/>
    </reaction>
</comment>
<evidence type="ECO:0000256" key="3">
    <source>
        <dbReference type="ARBA" id="ARBA00022603"/>
    </source>
</evidence>
<keyword evidence="6 11" id="KW-0819">tRNA processing</keyword>
<evidence type="ECO:0000256" key="5">
    <source>
        <dbReference type="ARBA" id="ARBA00022691"/>
    </source>
</evidence>
<organism evidence="13 14">
    <name type="scientific">Zophobas morio</name>
    <dbReference type="NCBI Taxonomy" id="2755281"/>
    <lineage>
        <taxon>Eukaryota</taxon>
        <taxon>Metazoa</taxon>
        <taxon>Ecdysozoa</taxon>
        <taxon>Arthropoda</taxon>
        <taxon>Hexapoda</taxon>
        <taxon>Insecta</taxon>
        <taxon>Pterygota</taxon>
        <taxon>Neoptera</taxon>
        <taxon>Endopterygota</taxon>
        <taxon>Coleoptera</taxon>
        <taxon>Polyphaga</taxon>
        <taxon>Cucujiformia</taxon>
        <taxon>Tenebrionidae</taxon>
        <taxon>Zophobas</taxon>
    </lineage>
</organism>
<gene>
    <name evidence="13" type="ORF">Zmor_027636</name>
</gene>
<dbReference type="Pfam" id="PF02475">
    <property type="entry name" value="TRM5-TYW2_MTfase"/>
    <property type="match status" value="1"/>
</dbReference>
<evidence type="ECO:0000256" key="2">
    <source>
        <dbReference type="ARBA" id="ARBA00022490"/>
    </source>
</evidence>
<dbReference type="GO" id="GO:0052906">
    <property type="term" value="F:tRNA (guanine(37)-N1)-methyltransferase activity"/>
    <property type="evidence" value="ECO:0007669"/>
    <property type="project" value="UniProtKB-UniRule"/>
</dbReference>
<comment type="caution">
    <text evidence="13">The sequence shown here is derived from an EMBL/GenBank/DDBJ whole genome shotgun (WGS) entry which is preliminary data.</text>
</comment>
<evidence type="ECO:0000313" key="13">
    <source>
        <dbReference type="EMBL" id="KAJ3641117.1"/>
    </source>
</evidence>
<evidence type="ECO:0000256" key="1">
    <source>
        <dbReference type="ARBA" id="ARBA00009775"/>
    </source>
</evidence>
<reference evidence="13" key="1">
    <citation type="journal article" date="2023" name="G3 (Bethesda)">
        <title>Whole genome assemblies of Zophobas morio and Tenebrio molitor.</title>
        <authorList>
            <person name="Kaur S."/>
            <person name="Stinson S.A."/>
            <person name="diCenzo G.C."/>
        </authorList>
    </citation>
    <scope>NUCLEOTIDE SEQUENCE</scope>
    <source>
        <strain evidence="13">QUZm001</strain>
    </source>
</reference>
<dbReference type="SUPFAM" id="SSF53335">
    <property type="entry name" value="S-adenosyl-L-methionine-dependent methyltransferases"/>
    <property type="match status" value="1"/>
</dbReference>
<keyword evidence="2 11" id="KW-0963">Cytoplasm</keyword>
<feature type="binding site" evidence="11">
    <location>
        <position position="217"/>
    </location>
    <ligand>
        <name>S-adenosyl-L-methionine</name>
        <dbReference type="ChEBI" id="CHEBI:59789"/>
    </ligand>
</feature>
<dbReference type="GO" id="GO:0002939">
    <property type="term" value="P:tRNA N1-guanine methylation"/>
    <property type="evidence" value="ECO:0007669"/>
    <property type="project" value="TreeGrafter"/>
</dbReference>
<protein>
    <recommendedName>
        <fullName evidence="11">tRNA (guanine(37)-N1)-methyltransferase</fullName>
        <ecNumber evidence="11">2.1.1.228</ecNumber>
    </recommendedName>
    <alternativeName>
        <fullName evidence="11">M1G-methyltransferase</fullName>
    </alternativeName>
    <alternativeName>
        <fullName evidence="11">tRNA [GM37] methyltransferase</fullName>
    </alternativeName>
    <alternativeName>
        <fullName evidence="11">tRNA methyltransferase 5 homolog</fullName>
    </alternativeName>
</protein>
<keyword evidence="8 11" id="KW-0539">Nucleus</keyword>
<feature type="binding site" evidence="11">
    <location>
        <position position="311"/>
    </location>
    <ligand>
        <name>S-adenosyl-L-methionine</name>
        <dbReference type="ChEBI" id="CHEBI:59789"/>
    </ligand>
</feature>
<keyword evidence="4 11" id="KW-0808">Transferase</keyword>
<comment type="function">
    <text evidence="9">Involved in mitochondrial tRNA methylation. Specifically methylates the N1 position of guanosine-37 in various tRNAs. Methylation is not dependent on the nature of the nucleoside 5' of the target nucleoside. This is the first step in the biosynthesis of wybutosine (yW), a modified base adjacent to the anticodon of tRNAs and required for accurate decoding.</text>
</comment>
<keyword evidence="7 11" id="KW-0496">Mitochondrion</keyword>
<evidence type="ECO:0000256" key="7">
    <source>
        <dbReference type="ARBA" id="ARBA00023128"/>
    </source>
</evidence>
<dbReference type="Proteomes" id="UP001168821">
    <property type="component" value="Unassembled WGS sequence"/>
</dbReference>
<dbReference type="Pfam" id="PF25133">
    <property type="entry name" value="TYW2_N_2"/>
    <property type="match status" value="1"/>
</dbReference>
<dbReference type="GO" id="GO:0070901">
    <property type="term" value="P:mitochondrial tRNA methylation"/>
    <property type="evidence" value="ECO:0007669"/>
    <property type="project" value="TreeGrafter"/>
</dbReference>
<dbReference type="EMBL" id="JALNTZ010000009">
    <property type="protein sequence ID" value="KAJ3641117.1"/>
    <property type="molecule type" value="Genomic_DNA"/>
</dbReference>
<proteinExistence type="inferred from homology"/>
<dbReference type="EC" id="2.1.1.228" evidence="11"/>
<dbReference type="GO" id="GO:0005634">
    <property type="term" value="C:nucleus"/>
    <property type="evidence" value="ECO:0007669"/>
    <property type="project" value="UniProtKB-SubCell"/>
</dbReference>
<dbReference type="HAMAP" id="MF_03152">
    <property type="entry name" value="TRM5"/>
    <property type="match status" value="1"/>
</dbReference>
<comment type="subcellular location">
    <subcellularLocation>
        <location evidence="11">Mitochondrion matrix</location>
    </subcellularLocation>
    <subcellularLocation>
        <location evidence="11">Nucleus</location>
    </subcellularLocation>
    <subcellularLocation>
        <location evidence="11">Cytoplasm</location>
    </subcellularLocation>
    <text evidence="11">Predominantly in the mitochondria and in the nucleus.</text>
</comment>
<evidence type="ECO:0000256" key="6">
    <source>
        <dbReference type="ARBA" id="ARBA00022694"/>
    </source>
</evidence>
<comment type="similarity">
    <text evidence="11">Belongs to the TRM5 / TYW2 family.</text>
</comment>
<comment type="function">
    <text evidence="11">Specifically methylates the N1 position of guanosine-37 in various cytoplasmic and mitochondrial tRNAs. Methylation is not dependent on the nature of the nucleoside 5' of the target nucleoside. This is the first step in the biosynthesis of wybutosine (yW), a modified base adjacent to the anticodon of tRNAs and required for accurate decoding.</text>
</comment>
<dbReference type="InterPro" id="IPR056744">
    <property type="entry name" value="TRM5/TYW2-like_N"/>
</dbReference>
<dbReference type="InterPro" id="IPR056743">
    <property type="entry name" value="TRM5-TYW2-like_MTfase"/>
</dbReference>
<dbReference type="PANTHER" id="PTHR23245">
    <property type="entry name" value="TRNA METHYLTRANSFERASE"/>
    <property type="match status" value="1"/>
</dbReference>
<dbReference type="InterPro" id="IPR029063">
    <property type="entry name" value="SAM-dependent_MTases_sf"/>
</dbReference>
<dbReference type="FunFam" id="3.30.300.110:FF:000001">
    <property type="entry name" value="tRNA (guanine(37)-N1)-methyltransferase"/>
    <property type="match status" value="1"/>
</dbReference>
<keyword evidence="5 11" id="KW-0949">S-adenosyl-L-methionine</keyword>